<feature type="compositionally biased region" description="Low complexity" evidence="1">
    <location>
        <begin position="260"/>
        <end position="284"/>
    </location>
</feature>
<dbReference type="Proteomes" id="UP001652660">
    <property type="component" value="Chromosome 6e"/>
</dbReference>
<feature type="compositionally biased region" description="Polar residues" evidence="1">
    <location>
        <begin position="113"/>
        <end position="125"/>
    </location>
</feature>
<dbReference type="RefSeq" id="XP_027069900.1">
    <property type="nucleotide sequence ID" value="XM_027214099.2"/>
</dbReference>
<sequence length="284" mass="30240">MKGTSQVIMGATLIVVVSIGIVLGLVLVLLAQLYCSLLLRRRRPLRASTSNIPNSRAAATSNDGSPEHDQDLSGTPSLSAFYAHGVLHAPRNFLFPAVYGNESNEDLEKQRDSQIPNQQPTSSPNELHRHVFSLPSSPSFVPLAPPRLIHEAPLDSTSTRNDEFCGGSSKETYIYISNPIYDNVGNRPSRVATPFETPDSSPSRLDTNCSSGEDDNDNAKSTTASSPSSLPMTPPLSPIKKLPAQACSISLRDARSLATSGSDSNNEGISSSSTSGSPCTSPSW</sequence>
<reference evidence="3" key="1">
    <citation type="journal article" date="2025" name="Foods">
        <title>Unveiling the Microbial Signatures of Arabica Coffee Cherries: Insights into Ripeness Specific Diversity, Functional Traits, and Implications for Quality and Safety.</title>
        <authorList>
            <consortium name="RefSeq"/>
            <person name="Tenea G.N."/>
            <person name="Cifuentes V."/>
            <person name="Reyes P."/>
            <person name="Cevallos-Vallejos M."/>
        </authorList>
    </citation>
    <scope>NUCLEOTIDE SEQUENCE [LARGE SCALE GENOMIC DNA]</scope>
</reference>
<evidence type="ECO:0000313" key="4">
    <source>
        <dbReference type="RefSeq" id="XP_027069900.1"/>
    </source>
</evidence>
<feature type="compositionally biased region" description="Polar residues" evidence="1">
    <location>
        <begin position="50"/>
        <end position="64"/>
    </location>
</feature>
<feature type="region of interest" description="Disordered" evidence="1">
    <location>
        <begin position="50"/>
        <end position="74"/>
    </location>
</feature>
<evidence type="ECO:0000256" key="2">
    <source>
        <dbReference type="SAM" id="Phobius"/>
    </source>
</evidence>
<keyword evidence="3" id="KW-1185">Reference proteome</keyword>
<feature type="compositionally biased region" description="Polar residues" evidence="1">
    <location>
        <begin position="198"/>
        <end position="211"/>
    </location>
</feature>
<dbReference type="AlphaFoldDB" id="A0A6P6SVR2"/>
<evidence type="ECO:0000313" key="3">
    <source>
        <dbReference type="Proteomes" id="UP001652660"/>
    </source>
</evidence>
<dbReference type="GeneID" id="113695123"/>
<feature type="compositionally biased region" description="Low complexity" evidence="1">
    <location>
        <begin position="221"/>
        <end position="231"/>
    </location>
</feature>
<dbReference type="OrthoDB" id="680110at2759"/>
<reference evidence="4" key="2">
    <citation type="submission" date="2025-08" db="UniProtKB">
        <authorList>
            <consortium name="RefSeq"/>
        </authorList>
    </citation>
    <scope>IDENTIFICATION</scope>
    <source>
        <tissue evidence="4">Leaves</tissue>
    </source>
</reference>
<keyword evidence="2" id="KW-0472">Membrane</keyword>
<gene>
    <name evidence="4" type="primary">LOC113695123</name>
</gene>
<keyword evidence="2" id="KW-1133">Transmembrane helix</keyword>
<keyword evidence="2" id="KW-0812">Transmembrane</keyword>
<feature type="region of interest" description="Disordered" evidence="1">
    <location>
        <begin position="185"/>
        <end position="284"/>
    </location>
</feature>
<feature type="transmembrane region" description="Helical" evidence="2">
    <location>
        <begin position="6"/>
        <end position="39"/>
    </location>
</feature>
<protein>
    <submittedName>
        <fullName evidence="4">Uncharacterized protein</fullName>
    </submittedName>
</protein>
<organism evidence="3 4">
    <name type="scientific">Coffea arabica</name>
    <name type="common">Arabian coffee</name>
    <dbReference type="NCBI Taxonomy" id="13443"/>
    <lineage>
        <taxon>Eukaryota</taxon>
        <taxon>Viridiplantae</taxon>
        <taxon>Streptophyta</taxon>
        <taxon>Embryophyta</taxon>
        <taxon>Tracheophyta</taxon>
        <taxon>Spermatophyta</taxon>
        <taxon>Magnoliopsida</taxon>
        <taxon>eudicotyledons</taxon>
        <taxon>Gunneridae</taxon>
        <taxon>Pentapetalae</taxon>
        <taxon>asterids</taxon>
        <taxon>lamiids</taxon>
        <taxon>Gentianales</taxon>
        <taxon>Rubiaceae</taxon>
        <taxon>Ixoroideae</taxon>
        <taxon>Gardenieae complex</taxon>
        <taxon>Bertiereae - Coffeeae clade</taxon>
        <taxon>Coffeeae</taxon>
        <taxon>Coffea</taxon>
    </lineage>
</organism>
<proteinExistence type="predicted"/>
<accession>A0A6P6SVR2</accession>
<feature type="region of interest" description="Disordered" evidence="1">
    <location>
        <begin position="105"/>
        <end position="133"/>
    </location>
</feature>
<name>A0A6P6SVR2_COFAR</name>
<evidence type="ECO:0000256" key="1">
    <source>
        <dbReference type="SAM" id="MobiDB-lite"/>
    </source>
</evidence>